<dbReference type="Proteomes" id="UP001524642">
    <property type="component" value="Unassembled WGS sequence"/>
</dbReference>
<dbReference type="InterPro" id="IPR029016">
    <property type="entry name" value="GAF-like_dom_sf"/>
</dbReference>
<protein>
    <recommendedName>
        <fullName evidence="3">GAF domain-containing protein</fullName>
    </recommendedName>
</protein>
<reference evidence="1 2" key="1">
    <citation type="submission" date="2022-06" db="EMBL/GenBank/DDBJ databases">
        <title>Roseomonas CN29.</title>
        <authorList>
            <person name="Cheng Y."/>
            <person name="He X."/>
        </authorList>
    </citation>
    <scope>NUCLEOTIDE SEQUENCE [LARGE SCALE GENOMIC DNA]</scope>
    <source>
        <strain evidence="1 2">CN29</strain>
    </source>
</reference>
<dbReference type="RefSeq" id="WP_257719078.1">
    <property type="nucleotide sequence ID" value="NZ_JANJOU010000034.1"/>
</dbReference>
<proteinExistence type="predicted"/>
<organism evidence="1 2">
    <name type="scientific">Roseomonas populi</name>
    <dbReference type="NCBI Taxonomy" id="3121582"/>
    <lineage>
        <taxon>Bacteria</taxon>
        <taxon>Pseudomonadati</taxon>
        <taxon>Pseudomonadota</taxon>
        <taxon>Alphaproteobacteria</taxon>
        <taxon>Acetobacterales</taxon>
        <taxon>Roseomonadaceae</taxon>
        <taxon>Roseomonas</taxon>
    </lineage>
</organism>
<name>A0ABT1XBB3_9PROT</name>
<sequence length="117" mass="12804">MSSKTRPCRMSSSVTTTWPRTRATRHPLYRVGRYNAAPKDDLLAAVAVPIVARGRLLGAVTINWNRAALDEAAMIRLHLGKLLRAANGTARDAAELGVLDIFPGEAAEWPVRESGRR</sequence>
<dbReference type="Gene3D" id="3.30.450.40">
    <property type="match status" value="1"/>
</dbReference>
<evidence type="ECO:0000313" key="2">
    <source>
        <dbReference type="Proteomes" id="UP001524642"/>
    </source>
</evidence>
<comment type="caution">
    <text evidence="1">The sequence shown here is derived from an EMBL/GenBank/DDBJ whole genome shotgun (WGS) entry which is preliminary data.</text>
</comment>
<evidence type="ECO:0000313" key="1">
    <source>
        <dbReference type="EMBL" id="MCR0985431.1"/>
    </source>
</evidence>
<dbReference type="EMBL" id="JANJOU010000034">
    <property type="protein sequence ID" value="MCR0985431.1"/>
    <property type="molecule type" value="Genomic_DNA"/>
</dbReference>
<gene>
    <name evidence="1" type="ORF">NRP21_25600</name>
</gene>
<evidence type="ECO:0008006" key="3">
    <source>
        <dbReference type="Google" id="ProtNLM"/>
    </source>
</evidence>
<accession>A0ABT1XBB3</accession>
<keyword evidence="2" id="KW-1185">Reference proteome</keyword>